<organism evidence="2 3">
    <name type="scientific">Chryseobacterium taklimakanense</name>
    <dbReference type="NCBI Taxonomy" id="536441"/>
    <lineage>
        <taxon>Bacteria</taxon>
        <taxon>Pseudomonadati</taxon>
        <taxon>Bacteroidota</taxon>
        <taxon>Flavobacteriia</taxon>
        <taxon>Flavobacteriales</taxon>
        <taxon>Weeksellaceae</taxon>
        <taxon>Chryseobacterium group</taxon>
        <taxon>Chryseobacterium</taxon>
    </lineage>
</organism>
<dbReference type="Proteomes" id="UP000282297">
    <property type="component" value="Chromosome"/>
</dbReference>
<evidence type="ECO:0000313" key="2">
    <source>
        <dbReference type="EMBL" id="SNV31231.1"/>
    </source>
</evidence>
<reference evidence="2 3" key="1">
    <citation type="submission" date="2017-06" db="EMBL/GenBank/DDBJ databases">
        <authorList>
            <consortium name="Pathogen Informatics"/>
        </authorList>
    </citation>
    <scope>NUCLEOTIDE SEQUENCE [LARGE SCALE GENOMIC DNA]</scope>
    <source>
        <strain evidence="2 3">NCTC13490</strain>
    </source>
</reference>
<dbReference type="Gene3D" id="3.30.420.60">
    <property type="entry name" value="eRF1 domain 2"/>
    <property type="match status" value="1"/>
</dbReference>
<dbReference type="InterPro" id="IPR042226">
    <property type="entry name" value="eFR1_2_sf"/>
</dbReference>
<sequence>MTNKKLAGIWLDTEKAIIAKNHDGQETSEFTVCGTAKHEKQHGNSSENTANNSEITTKTKFFKEIDKMLENTEELYITGPGTVQEELKSYLLDTAQFKNLKISLDTAQQMGENQLLDAVNSHFGL</sequence>
<dbReference type="EMBL" id="LT906465">
    <property type="protein sequence ID" value="SNV31231.1"/>
    <property type="molecule type" value="Genomic_DNA"/>
</dbReference>
<reference evidence="4" key="3">
    <citation type="submission" date="2018-11" db="EMBL/GenBank/DDBJ databases">
        <title>Proposal to divide the Flavobacteriaceae and reorganize its genera based on Amino Acid Identity values calculated from whole genome sequences.</title>
        <authorList>
            <person name="Nicholson A.C."/>
            <person name="Gulvik C.A."/>
            <person name="Whitney A.M."/>
            <person name="Humrighouse B.W."/>
            <person name="Bell M."/>
            <person name="Holmes B."/>
            <person name="Steigerwalt A.B."/>
            <person name="Villarma A."/>
            <person name="Sheth M."/>
            <person name="Batra D."/>
            <person name="Pryor J."/>
            <person name="Bernardet J.-F."/>
            <person name="Hugo C."/>
            <person name="Kampfer P."/>
            <person name="Newman J.D."/>
            <person name="McQuiston J.R."/>
        </authorList>
    </citation>
    <scope>NUCLEOTIDE SEQUENCE [LARGE SCALE GENOMIC DNA]</scope>
    <source>
        <strain evidence="4">H4753</strain>
    </source>
</reference>
<reference evidence="1" key="2">
    <citation type="submission" date="2018-11" db="EMBL/GenBank/DDBJ databases">
        <title>Proposal to divide the Flavobacteriaceae and reorganize its genera based on Amino Acid Identity values calculated from whole genome sequences.</title>
        <authorList>
            <person name="Nicholson A.C."/>
            <person name="Gulvik C.A."/>
            <person name="Whitney A.M."/>
            <person name="Humrighouse B.W."/>
            <person name="Bell M."/>
            <person name="Holmes B."/>
            <person name="Steigerwalt A."/>
            <person name="Villarma A."/>
            <person name="Sheth M."/>
            <person name="Batra D."/>
            <person name="Pryor J."/>
            <person name="Bernardet J.-F."/>
            <person name="Hugo C."/>
            <person name="Kampfer P."/>
            <person name="Newman J."/>
            <person name="Mcquiston J.R."/>
        </authorList>
    </citation>
    <scope>NUCLEOTIDE SEQUENCE</scope>
    <source>
        <strain evidence="1">H4753</strain>
    </source>
</reference>
<accession>A0A239W9N4</accession>
<dbReference type="RefSeq" id="WP_095069186.1">
    <property type="nucleotide sequence ID" value="NZ_CP034171.1"/>
</dbReference>
<dbReference type="AlphaFoldDB" id="A0A239W9N4"/>
<evidence type="ECO:0000313" key="4">
    <source>
        <dbReference type="Proteomes" id="UP000282297"/>
    </source>
</evidence>
<name>A0A239W9N4_9FLAO</name>
<dbReference type="EMBL" id="CP034171">
    <property type="protein sequence ID" value="AZI20539.1"/>
    <property type="molecule type" value="Genomic_DNA"/>
</dbReference>
<proteinExistence type="predicted"/>
<dbReference type="Proteomes" id="UP000215196">
    <property type="component" value="Chromosome 1"/>
</dbReference>
<evidence type="ECO:0000313" key="3">
    <source>
        <dbReference type="Proteomes" id="UP000215196"/>
    </source>
</evidence>
<protein>
    <recommendedName>
        <fullName evidence="5">Host attachment protein</fullName>
    </recommendedName>
</protein>
<evidence type="ECO:0008006" key="5">
    <source>
        <dbReference type="Google" id="ProtNLM"/>
    </source>
</evidence>
<dbReference type="KEGG" id="ctak:4412677_00004"/>
<keyword evidence="3" id="KW-1185">Reference proteome</keyword>
<dbReference type="SUPFAM" id="SSF53137">
    <property type="entry name" value="Translational machinery components"/>
    <property type="match status" value="1"/>
</dbReference>
<evidence type="ECO:0000313" key="1">
    <source>
        <dbReference type="EMBL" id="AZI20539.1"/>
    </source>
</evidence>
<gene>
    <name evidence="1" type="ORF">EIH08_07275</name>
    <name evidence="2" type="ORF">SAMEA4412677_00004</name>
</gene>